<proteinExistence type="predicted"/>
<evidence type="ECO:0000256" key="1">
    <source>
        <dbReference type="SAM" id="MobiDB-lite"/>
    </source>
</evidence>
<organism evidence="2">
    <name type="scientific">Plasmodium vivax</name>
    <name type="common">malaria parasite P. vivax</name>
    <dbReference type="NCBI Taxonomy" id="5855"/>
    <lineage>
        <taxon>Eukaryota</taxon>
        <taxon>Sar</taxon>
        <taxon>Alveolata</taxon>
        <taxon>Apicomplexa</taxon>
        <taxon>Aconoidasida</taxon>
        <taxon>Haemosporida</taxon>
        <taxon>Plasmodiidae</taxon>
        <taxon>Plasmodium</taxon>
        <taxon>Plasmodium (Plasmodium)</taxon>
    </lineage>
</organism>
<dbReference type="VEuPathDB" id="PlasmoDB:PVPAM_110067100"/>
<dbReference type="InterPro" id="IPR008780">
    <property type="entry name" value="Plasmodium_Vir"/>
</dbReference>
<dbReference type="OrthoDB" id="10401836at2759"/>
<dbReference type="EMBL" id="FLZR02000023">
    <property type="protein sequence ID" value="VUZ99970.1"/>
    <property type="molecule type" value="Genomic_DNA"/>
</dbReference>
<dbReference type="Pfam" id="PF05795">
    <property type="entry name" value="Plasmodium_Vir"/>
    <property type="match status" value="1"/>
</dbReference>
<feature type="non-terminal residue" evidence="2">
    <location>
        <position position="1"/>
    </location>
</feature>
<gene>
    <name evidence="2" type="ORF">PVP01_0006830</name>
</gene>
<evidence type="ECO:0000313" key="2">
    <source>
        <dbReference type="EMBL" id="VUZ99970.1"/>
    </source>
</evidence>
<protein>
    <submittedName>
        <fullName evidence="2">VIR protein</fullName>
    </submittedName>
</protein>
<sequence>FITLDCLRLSKYLNNFYSKENCKKRNCCQYINYLLNKIVRTDYKSNQSIFNIYKAYMNHENNSMIKNLCLTEINYMNQEKYNKIHELYNEYNNCKYYISIKDNIRSCNPAESCANAYNRIMTKYTKPNDTKSCKNLKDLKDYLEQNEPLSTGNCNSRFSNLLLYPPECDELLKEAEKPNAPADQNPGRLDVQKELQNGVTGAAEEEQSERSIGVRSPEIDAPEIVVPGDRRAMEASDPLNHTQLDVGDSNGDTPNNNTKIPVGTILYTSLGSVLPLVTLYRFTPLGSWINTKILRRNKLMENMTKNNYELLLNDAGNHEASLNDPIYHIRYNSATNH</sequence>
<dbReference type="VEuPathDB" id="PlasmoDB:PVP01_0006830"/>
<name>A0A565A6Z0_PLAVI</name>
<accession>A0A565A6Z0</accession>
<dbReference type="AlphaFoldDB" id="A0A565A6Z0"/>
<feature type="region of interest" description="Disordered" evidence="1">
    <location>
        <begin position="198"/>
        <end position="217"/>
    </location>
</feature>
<dbReference type="Proteomes" id="UP000220605">
    <property type="component" value="Unassembled WGS sequence"/>
</dbReference>
<dbReference type="VEuPathDB" id="PlasmoDB:PVW1_040031700"/>
<reference evidence="2" key="1">
    <citation type="submission" date="2016-07" db="EMBL/GenBank/DDBJ databases">
        <authorList>
            <consortium name="Pathogen Informatics"/>
        </authorList>
    </citation>
    <scope>NUCLEOTIDE SEQUENCE</scope>
</reference>